<dbReference type="Pfam" id="PF03600">
    <property type="entry name" value="CitMHS"/>
    <property type="match status" value="1"/>
</dbReference>
<feature type="domain" description="Citrate transporter-like" evidence="11">
    <location>
        <begin position="6"/>
        <end position="307"/>
    </location>
</feature>
<comment type="similarity">
    <text evidence="2">Belongs to the ArsB family.</text>
</comment>
<feature type="transmembrane region" description="Helical" evidence="10">
    <location>
        <begin position="349"/>
        <end position="374"/>
    </location>
</feature>
<evidence type="ECO:0000256" key="3">
    <source>
        <dbReference type="ARBA" id="ARBA00009843"/>
    </source>
</evidence>
<comment type="similarity">
    <text evidence="3">Belongs to the CitM (TC 2.A.11) transporter family.</text>
</comment>
<dbReference type="InterPro" id="IPR000802">
    <property type="entry name" value="Arsenical_pump_ArsB"/>
</dbReference>
<organism evidence="12 13">
    <name type="scientific">Arthrobacter pityocampae</name>
    <dbReference type="NCBI Taxonomy" id="547334"/>
    <lineage>
        <taxon>Bacteria</taxon>
        <taxon>Bacillati</taxon>
        <taxon>Actinomycetota</taxon>
        <taxon>Actinomycetes</taxon>
        <taxon>Micrococcales</taxon>
        <taxon>Micrococcaceae</taxon>
        <taxon>Arthrobacter</taxon>
    </lineage>
</organism>
<accession>A0A2S5IXN4</accession>
<feature type="transmembrane region" description="Helical" evidence="10">
    <location>
        <begin position="211"/>
        <end position="228"/>
    </location>
</feature>
<evidence type="ECO:0000256" key="10">
    <source>
        <dbReference type="SAM" id="Phobius"/>
    </source>
</evidence>
<evidence type="ECO:0000259" key="11">
    <source>
        <dbReference type="Pfam" id="PF03600"/>
    </source>
</evidence>
<keyword evidence="8 10" id="KW-1133">Transmembrane helix</keyword>
<evidence type="ECO:0000313" key="12">
    <source>
        <dbReference type="EMBL" id="PPB49304.1"/>
    </source>
</evidence>
<dbReference type="Proteomes" id="UP000239297">
    <property type="component" value="Unassembled WGS sequence"/>
</dbReference>
<evidence type="ECO:0000256" key="1">
    <source>
        <dbReference type="ARBA" id="ARBA00004651"/>
    </source>
</evidence>
<feature type="transmembrane region" description="Helical" evidence="10">
    <location>
        <begin position="107"/>
        <end position="125"/>
    </location>
</feature>
<feature type="transmembrane region" description="Helical" evidence="10">
    <location>
        <begin position="240"/>
        <end position="259"/>
    </location>
</feature>
<dbReference type="PRINTS" id="PR00758">
    <property type="entry name" value="ARSENICPUMP"/>
</dbReference>
<dbReference type="GO" id="GO:0005886">
    <property type="term" value="C:plasma membrane"/>
    <property type="evidence" value="ECO:0007669"/>
    <property type="project" value="UniProtKB-SubCell"/>
</dbReference>
<keyword evidence="5" id="KW-1003">Cell membrane</keyword>
<evidence type="ECO:0000313" key="13">
    <source>
        <dbReference type="Proteomes" id="UP000239297"/>
    </source>
</evidence>
<keyword evidence="7" id="KW-0059">Arsenical resistance</keyword>
<gene>
    <name evidence="12" type="ORF">C4K88_09650</name>
</gene>
<evidence type="ECO:0000256" key="9">
    <source>
        <dbReference type="ARBA" id="ARBA00023136"/>
    </source>
</evidence>
<dbReference type="EMBL" id="PRKW01000004">
    <property type="protein sequence ID" value="PPB49304.1"/>
    <property type="molecule type" value="Genomic_DNA"/>
</dbReference>
<dbReference type="InterPro" id="IPR004680">
    <property type="entry name" value="Cit_transptr-like_dom"/>
</dbReference>
<evidence type="ECO:0000256" key="6">
    <source>
        <dbReference type="ARBA" id="ARBA00022692"/>
    </source>
</evidence>
<dbReference type="GO" id="GO:0046685">
    <property type="term" value="P:response to arsenic-containing substance"/>
    <property type="evidence" value="ECO:0007669"/>
    <property type="project" value="UniProtKB-KW"/>
</dbReference>
<keyword evidence="4" id="KW-0813">Transport</keyword>
<name>A0A2S5IXN4_9MICC</name>
<evidence type="ECO:0000256" key="5">
    <source>
        <dbReference type="ARBA" id="ARBA00022475"/>
    </source>
</evidence>
<dbReference type="PANTHER" id="PTHR43302">
    <property type="entry name" value="TRANSPORTER ARSB-RELATED"/>
    <property type="match status" value="1"/>
</dbReference>
<keyword evidence="13" id="KW-1185">Reference proteome</keyword>
<evidence type="ECO:0000256" key="7">
    <source>
        <dbReference type="ARBA" id="ARBA00022849"/>
    </source>
</evidence>
<dbReference type="OrthoDB" id="9774335at2"/>
<feature type="transmembrane region" description="Helical" evidence="10">
    <location>
        <begin position="145"/>
        <end position="169"/>
    </location>
</feature>
<dbReference type="GO" id="GO:0015105">
    <property type="term" value="F:arsenite transmembrane transporter activity"/>
    <property type="evidence" value="ECO:0007669"/>
    <property type="project" value="InterPro"/>
</dbReference>
<sequence length="376" mass="39225">MLPVLAVLCIVTGLLPGPDLVALWERIWPILLFVTSMTVVTDLLFSAGVFERVIAGAARIAGGRTLVLWLVTVLLAVACTVFFSLDTTAVLLTPLVVLLARRAGLPPLPFAVTIVWLANTASLLLPVSNLTNLLVQEELGLSPVAFAGLVYGPAAVGVVVPCAVLFLIFRRQLAGRFSPAPSRTVDDSVLLRCGYVVLALLLPALVSGVPVALSATLAAVVLTVLFAVRRRDALTVRLIPVNPLVIALSLFVLVTAAHAQGLDGFLTPAAGTGEGFADLLQLTAAGAMGANAVNNLPAYLALEPTAGSPVRLAAVLIGVNLGPLVTPWGSLATLLWAERLRSLGLRIRWVPFALAGLLVTLPMLPAAVAVLWLLEG</sequence>
<protein>
    <submittedName>
        <fullName evidence="12">Arsenic transporter</fullName>
    </submittedName>
</protein>
<dbReference type="AlphaFoldDB" id="A0A2S5IXN4"/>
<keyword evidence="6 10" id="KW-0812">Transmembrane</keyword>
<evidence type="ECO:0000256" key="4">
    <source>
        <dbReference type="ARBA" id="ARBA00022448"/>
    </source>
</evidence>
<keyword evidence="9 10" id="KW-0472">Membrane</keyword>
<reference evidence="12 13" key="1">
    <citation type="journal article" date="2014" name="Int. J. Syst. Evol. Microbiol.">
        <title>Arthrobacter pityocampae sp. nov., isolated from Thaumetopoea pityocampa (Lep., Thaumetopoeidae).</title>
        <authorList>
            <person name="Ince I.A."/>
            <person name="Demirbag Z."/>
            <person name="Kati H."/>
        </authorList>
    </citation>
    <scope>NUCLEOTIDE SEQUENCE [LARGE SCALE GENOMIC DNA]</scope>
    <source>
        <strain evidence="12 13">Tp2</strain>
    </source>
</reference>
<feature type="transmembrane region" description="Helical" evidence="10">
    <location>
        <begin position="312"/>
        <end position="337"/>
    </location>
</feature>
<dbReference type="PANTHER" id="PTHR43302:SF5">
    <property type="entry name" value="TRANSPORTER ARSB-RELATED"/>
    <property type="match status" value="1"/>
</dbReference>
<comment type="caution">
    <text evidence="12">The sequence shown here is derived from an EMBL/GenBank/DDBJ whole genome shotgun (WGS) entry which is preliminary data.</text>
</comment>
<proteinExistence type="inferred from homology"/>
<evidence type="ECO:0000256" key="8">
    <source>
        <dbReference type="ARBA" id="ARBA00022989"/>
    </source>
</evidence>
<evidence type="ECO:0000256" key="2">
    <source>
        <dbReference type="ARBA" id="ARBA00006433"/>
    </source>
</evidence>
<feature type="transmembrane region" description="Helical" evidence="10">
    <location>
        <begin position="67"/>
        <end position="100"/>
    </location>
</feature>
<comment type="subcellular location">
    <subcellularLocation>
        <location evidence="1">Cell membrane</location>
        <topology evidence="1">Multi-pass membrane protein</topology>
    </subcellularLocation>
</comment>